<reference evidence="8" key="1">
    <citation type="journal article" date="2023" name="Science">
        <title>Genome structures resolve the early diversification of teleost fishes.</title>
        <authorList>
            <person name="Parey E."/>
            <person name="Louis A."/>
            <person name="Montfort J."/>
            <person name="Bouchez O."/>
            <person name="Roques C."/>
            <person name="Iampietro C."/>
            <person name="Lluch J."/>
            <person name="Castinel A."/>
            <person name="Donnadieu C."/>
            <person name="Desvignes T."/>
            <person name="Floi Bucao C."/>
            <person name="Jouanno E."/>
            <person name="Wen M."/>
            <person name="Mejri S."/>
            <person name="Dirks R."/>
            <person name="Jansen H."/>
            <person name="Henkel C."/>
            <person name="Chen W.J."/>
            <person name="Zahm M."/>
            <person name="Cabau C."/>
            <person name="Klopp C."/>
            <person name="Thompson A.W."/>
            <person name="Robinson-Rechavi M."/>
            <person name="Braasch I."/>
            <person name="Lecointre G."/>
            <person name="Bobe J."/>
            <person name="Postlethwait J.H."/>
            <person name="Berthelot C."/>
            <person name="Roest Crollius H."/>
            <person name="Guiguen Y."/>
        </authorList>
    </citation>
    <scope>NUCLEOTIDE SEQUENCE</scope>
    <source>
        <strain evidence="8">NC1722</strain>
    </source>
</reference>
<feature type="region of interest" description="Disordered" evidence="5">
    <location>
        <begin position="324"/>
        <end position="474"/>
    </location>
</feature>
<dbReference type="InterPro" id="IPR015631">
    <property type="entry name" value="CD2/SLAM_rcpt"/>
</dbReference>
<feature type="region of interest" description="Disordered" evidence="5">
    <location>
        <begin position="237"/>
        <end position="266"/>
    </location>
</feature>
<evidence type="ECO:0000313" key="9">
    <source>
        <dbReference type="Proteomes" id="UP001221898"/>
    </source>
</evidence>
<keyword evidence="6" id="KW-1133">Transmembrane helix</keyword>
<dbReference type="InterPro" id="IPR003599">
    <property type="entry name" value="Ig_sub"/>
</dbReference>
<dbReference type="InterPro" id="IPR013783">
    <property type="entry name" value="Ig-like_fold"/>
</dbReference>
<dbReference type="SUPFAM" id="SSF48726">
    <property type="entry name" value="Immunoglobulin"/>
    <property type="match status" value="2"/>
</dbReference>
<feature type="compositionally biased region" description="Basic and acidic residues" evidence="5">
    <location>
        <begin position="442"/>
        <end position="453"/>
    </location>
</feature>
<evidence type="ECO:0000259" key="7">
    <source>
        <dbReference type="PROSITE" id="PS50835"/>
    </source>
</evidence>
<proteinExistence type="predicted"/>
<dbReference type="PANTHER" id="PTHR12080:SF134">
    <property type="entry name" value="CD48 ANTIGEN"/>
    <property type="match status" value="1"/>
</dbReference>
<dbReference type="Proteomes" id="UP001221898">
    <property type="component" value="Unassembled WGS sequence"/>
</dbReference>
<keyword evidence="9" id="KW-1185">Reference proteome</keyword>
<organism evidence="8 9">
    <name type="scientific">Aldrovandia affinis</name>
    <dbReference type="NCBI Taxonomy" id="143900"/>
    <lineage>
        <taxon>Eukaryota</taxon>
        <taxon>Metazoa</taxon>
        <taxon>Chordata</taxon>
        <taxon>Craniata</taxon>
        <taxon>Vertebrata</taxon>
        <taxon>Euteleostomi</taxon>
        <taxon>Actinopterygii</taxon>
        <taxon>Neopterygii</taxon>
        <taxon>Teleostei</taxon>
        <taxon>Notacanthiformes</taxon>
        <taxon>Halosauridae</taxon>
        <taxon>Aldrovandia</taxon>
    </lineage>
</organism>
<feature type="transmembrane region" description="Helical" evidence="6">
    <location>
        <begin position="202"/>
        <end position="227"/>
    </location>
</feature>
<dbReference type="InterPro" id="IPR036179">
    <property type="entry name" value="Ig-like_dom_sf"/>
</dbReference>
<dbReference type="PANTHER" id="PTHR12080">
    <property type="entry name" value="SIGNALING LYMPHOCYTIC ACTIVATION MOLECULE"/>
    <property type="match status" value="1"/>
</dbReference>
<dbReference type="AlphaFoldDB" id="A0AAD7SXB5"/>
<keyword evidence="2" id="KW-0732">Signal</keyword>
<comment type="subcellular location">
    <subcellularLocation>
        <location evidence="1">Membrane</location>
    </subcellularLocation>
</comment>
<evidence type="ECO:0000256" key="6">
    <source>
        <dbReference type="SAM" id="Phobius"/>
    </source>
</evidence>
<feature type="compositionally biased region" description="Polar residues" evidence="5">
    <location>
        <begin position="415"/>
        <end position="428"/>
    </location>
</feature>
<feature type="compositionally biased region" description="Polar residues" evidence="5">
    <location>
        <begin position="454"/>
        <end position="466"/>
    </location>
</feature>
<dbReference type="InterPro" id="IPR007110">
    <property type="entry name" value="Ig-like_dom"/>
</dbReference>
<gene>
    <name evidence="8" type="ORF">AAFF_G00193350</name>
</gene>
<dbReference type="Gene3D" id="2.60.40.10">
    <property type="entry name" value="Immunoglobulins"/>
    <property type="match status" value="2"/>
</dbReference>
<feature type="compositionally biased region" description="Polar residues" evidence="5">
    <location>
        <begin position="384"/>
        <end position="405"/>
    </location>
</feature>
<dbReference type="GO" id="GO:0016020">
    <property type="term" value="C:membrane"/>
    <property type="evidence" value="ECO:0007669"/>
    <property type="project" value="UniProtKB-SubCell"/>
</dbReference>
<dbReference type="CDD" id="cd00096">
    <property type="entry name" value="Ig"/>
    <property type="match status" value="1"/>
</dbReference>
<dbReference type="PROSITE" id="PS50835">
    <property type="entry name" value="IG_LIKE"/>
    <property type="match status" value="1"/>
</dbReference>
<feature type="region of interest" description="Disordered" evidence="5">
    <location>
        <begin position="286"/>
        <end position="307"/>
    </location>
</feature>
<name>A0AAD7SXB5_9TELE</name>
<keyword evidence="3 6" id="KW-0472">Membrane</keyword>
<evidence type="ECO:0000256" key="4">
    <source>
        <dbReference type="ARBA" id="ARBA00023180"/>
    </source>
</evidence>
<evidence type="ECO:0000313" key="8">
    <source>
        <dbReference type="EMBL" id="KAJ8410431.1"/>
    </source>
</evidence>
<dbReference type="EMBL" id="JAINUG010000026">
    <property type="protein sequence ID" value="KAJ8410431.1"/>
    <property type="molecule type" value="Genomic_DNA"/>
</dbReference>
<evidence type="ECO:0000256" key="3">
    <source>
        <dbReference type="ARBA" id="ARBA00023136"/>
    </source>
</evidence>
<keyword evidence="4" id="KW-0325">Glycoprotein</keyword>
<keyword evidence="6" id="KW-0812">Transmembrane</keyword>
<feature type="compositionally biased region" description="Basic and acidic residues" evidence="5">
    <location>
        <begin position="237"/>
        <end position="250"/>
    </location>
</feature>
<comment type="caution">
    <text evidence="8">The sequence shown here is derived from an EMBL/GenBank/DDBJ whole genome shotgun (WGS) entry which is preliminary data.</text>
</comment>
<feature type="domain" description="Ig-like" evidence="7">
    <location>
        <begin position="119"/>
        <end position="191"/>
    </location>
</feature>
<accession>A0AAD7SXB5</accession>
<protein>
    <recommendedName>
        <fullName evidence="7">Ig-like domain-containing protein</fullName>
    </recommendedName>
</protein>
<evidence type="ECO:0000256" key="1">
    <source>
        <dbReference type="ARBA" id="ARBA00004370"/>
    </source>
</evidence>
<dbReference type="SMART" id="SM00409">
    <property type="entry name" value="IG"/>
    <property type="match status" value="2"/>
</dbReference>
<sequence length="474" mass="51474">MADKHYIITTLSLIITKFAFGEVTSINYGILDGEITLKANVVGVLQEILWKWNLNKVLEVDKDSRAEYGRFKGRTDLNFSTGDLTISNLTEGDNGYYSAEAQIEGKLQYSSHNVEIIDPVTHPVVTCEVSDMLTLICTSDLNPLTHYSWERSNVPVMSSSSELVLQSTENRDSVYTCVVTNPVSERRKEIAVHHCFTLRDSIITYLAIAGVILCVALGVAIGIWFYCKKRNEASQKSATMHEHQETRMDVENQTPTENAPLIGMENDKEPVQEKNSLDNENVKDKVQNSKNAVLPPVSPPGQGGVSEEQRVLNCEDMTVQVEQAGGIDDQQDPSAKGQAGDLTDPLSKKSSNVSEAEVSPGSQIVGGPGGVEGTPREIEGQEEQPISGQALHQSLPQTSLGSNTKETLKVDGNGNDPQSETPLKTAFQSPDGLGPAVPPLSHQKEPPVPEKEGTSNNSDASPSHQAESPLIIED</sequence>
<evidence type="ECO:0000256" key="5">
    <source>
        <dbReference type="SAM" id="MobiDB-lite"/>
    </source>
</evidence>
<dbReference type="Pfam" id="PF13895">
    <property type="entry name" value="Ig_2"/>
    <property type="match status" value="1"/>
</dbReference>
<evidence type="ECO:0000256" key="2">
    <source>
        <dbReference type="ARBA" id="ARBA00022729"/>
    </source>
</evidence>